<evidence type="ECO:0000313" key="3">
    <source>
        <dbReference type="Proteomes" id="UP000032871"/>
    </source>
</evidence>
<dbReference type="InterPro" id="IPR001387">
    <property type="entry name" value="Cro/C1-type_HTH"/>
</dbReference>
<comment type="caution">
    <text evidence="2">The sequence shown here is derived from an EMBL/GenBank/DDBJ whole genome shotgun (WGS) entry which is preliminary data.</text>
</comment>
<reference evidence="2 3" key="1">
    <citation type="submission" date="2010-12" db="EMBL/GenBank/DDBJ databases">
        <authorList>
            <person name="Muzny D."/>
            <person name="Qin X."/>
            <person name="Deng J."/>
            <person name="Jiang H."/>
            <person name="Liu Y."/>
            <person name="Qu J."/>
            <person name="Song X.-Z."/>
            <person name="Zhang L."/>
            <person name="Thornton R."/>
            <person name="Coyle M."/>
            <person name="Francisco L."/>
            <person name="Jackson L."/>
            <person name="Javaid M."/>
            <person name="Korchina V."/>
            <person name="Kovar C."/>
            <person name="Mata R."/>
            <person name="Mathew T."/>
            <person name="Ngo R."/>
            <person name="Nguyen L."/>
            <person name="Nguyen N."/>
            <person name="Okwuonu G."/>
            <person name="Ongeri F."/>
            <person name="Pham C."/>
            <person name="Simmons D."/>
            <person name="Wilczek-Boney K."/>
            <person name="Hale W."/>
            <person name="Jakkamsetti A."/>
            <person name="Pham P."/>
            <person name="Ruth R."/>
            <person name="San Lucas F."/>
            <person name="Warren J."/>
            <person name="Zhang J."/>
            <person name="Zhao Z."/>
            <person name="Zhou C."/>
            <person name="Zhu D."/>
            <person name="Lee S."/>
            <person name="Bess C."/>
            <person name="Blankenburg K."/>
            <person name="Forbes L."/>
            <person name="Fu Q."/>
            <person name="Gubbala S."/>
            <person name="Hirani K."/>
            <person name="Jayaseelan J.C."/>
            <person name="Lara F."/>
            <person name="Munidasa M."/>
            <person name="Palculict T."/>
            <person name="Patil S."/>
            <person name="Pu L.-L."/>
            <person name="Saada N."/>
            <person name="Tang L."/>
            <person name="Weissenberger G."/>
            <person name="Zhu Y."/>
            <person name="Hemphill L."/>
            <person name="Shang Y."/>
            <person name="Youmans B."/>
            <person name="Ayvaz T."/>
            <person name="Ross M."/>
            <person name="Santibanez J."/>
            <person name="Aqrawi P."/>
            <person name="Gross S."/>
            <person name="Joshi V."/>
            <person name="Fowler G."/>
            <person name="Nazareth L."/>
            <person name="Reid J."/>
            <person name="Worley K."/>
            <person name="Petrosino J."/>
            <person name="Highlander S."/>
            <person name="Gibbs R."/>
        </authorList>
    </citation>
    <scope>NUCLEOTIDE SEQUENCE [LARGE SCALE GENOMIC DNA]</scope>
    <source>
        <strain evidence="2 3">ATCC 33393</strain>
    </source>
</reference>
<dbReference type="CDD" id="cd00093">
    <property type="entry name" value="HTH_XRE"/>
    <property type="match status" value="1"/>
</dbReference>
<dbReference type="PROSITE" id="PS50943">
    <property type="entry name" value="HTH_CROC1"/>
    <property type="match status" value="1"/>
</dbReference>
<dbReference type="Gene3D" id="1.10.260.40">
    <property type="entry name" value="lambda repressor-like DNA-binding domains"/>
    <property type="match status" value="1"/>
</dbReference>
<feature type="domain" description="HTH cro/C1-type" evidence="1">
    <location>
        <begin position="33"/>
        <end position="77"/>
    </location>
</feature>
<gene>
    <name evidence="2" type="ORF">HMPREF9064_1170</name>
</gene>
<sequence length="83" mass="9492">MYLGNAKLYLVFNIGGEMELKNYLADRPRGFKADFARKIGISKSFLRQIETGEAKTPIYLARKIEAVTEKAVKKAELRPDVWN</sequence>
<name>E6KYD8_9PAST</name>
<dbReference type="GO" id="GO:0003677">
    <property type="term" value="F:DNA binding"/>
    <property type="evidence" value="ECO:0007669"/>
    <property type="project" value="InterPro"/>
</dbReference>
<accession>E6KYD8</accession>
<dbReference type="InterPro" id="IPR010982">
    <property type="entry name" value="Lambda_DNA-bd_dom_sf"/>
</dbReference>
<dbReference type="HOGENOM" id="CLU_173998_3_3_6"/>
<keyword evidence="3" id="KW-1185">Reference proteome</keyword>
<dbReference type="Pfam" id="PF01381">
    <property type="entry name" value="HTH_3"/>
    <property type="match status" value="1"/>
</dbReference>
<dbReference type="AlphaFoldDB" id="E6KYD8"/>
<evidence type="ECO:0000259" key="1">
    <source>
        <dbReference type="PROSITE" id="PS50943"/>
    </source>
</evidence>
<dbReference type="Proteomes" id="UP000032871">
    <property type="component" value="Unassembled WGS sequence"/>
</dbReference>
<dbReference type="EMBL" id="AEPS01000007">
    <property type="protein sequence ID" value="EFU67492.1"/>
    <property type="molecule type" value="Genomic_DNA"/>
</dbReference>
<organism evidence="2 3">
    <name type="scientific">Aggregatibacter segnis ATCC 33393</name>
    <dbReference type="NCBI Taxonomy" id="888057"/>
    <lineage>
        <taxon>Bacteria</taxon>
        <taxon>Pseudomonadati</taxon>
        <taxon>Pseudomonadota</taxon>
        <taxon>Gammaproteobacteria</taxon>
        <taxon>Pasteurellales</taxon>
        <taxon>Pasteurellaceae</taxon>
        <taxon>Aggregatibacter</taxon>
    </lineage>
</organism>
<proteinExistence type="predicted"/>
<protein>
    <recommendedName>
        <fullName evidence="1">HTH cro/C1-type domain-containing protein</fullName>
    </recommendedName>
</protein>
<evidence type="ECO:0000313" key="2">
    <source>
        <dbReference type="EMBL" id="EFU67492.1"/>
    </source>
</evidence>
<dbReference type="SUPFAM" id="SSF47413">
    <property type="entry name" value="lambda repressor-like DNA-binding domains"/>
    <property type="match status" value="1"/>
</dbReference>